<sequence length="244" mass="27589">MASLLCFVINFRNPSVMFIIDIQKRAGKLRTGCTCSNIVGTLFFGFVSLEELKSKKSETTQSFPRLQKKWVHCLPYLPLLKALSSLHEKKYNKPMLIPLVEDVKKLNIYLDTEAKRVCLEVKDNPHLYAELAQICLAQVILFNRRRSGEAERMTLSAFSEAIKIGSGKPDNVVLSTLNAFEKTLCHSHIRVEIKDTVDEGGLEEDHPPQHYPIQHLGPQKTILNQEDLTGERTVPFTGNCRPLG</sequence>
<dbReference type="AlphaFoldDB" id="A0A8W8MPK0"/>
<dbReference type="PANTHER" id="PTHR33480">
    <property type="entry name" value="SET DOMAIN-CONTAINING PROTEIN-RELATED"/>
    <property type="match status" value="1"/>
</dbReference>
<dbReference type="Proteomes" id="UP000005408">
    <property type="component" value="Unassembled WGS sequence"/>
</dbReference>
<keyword evidence="2" id="KW-1185">Reference proteome</keyword>
<dbReference type="PANTHER" id="PTHR33480:SF1">
    <property type="entry name" value="TYR RECOMBINASE DOMAIN-CONTAINING PROTEIN"/>
    <property type="match status" value="1"/>
</dbReference>
<accession>A0A8W8MPK0</accession>
<reference evidence="1" key="1">
    <citation type="submission" date="2022-08" db="UniProtKB">
        <authorList>
            <consortium name="EnsemblMetazoa"/>
        </authorList>
    </citation>
    <scope>IDENTIFICATION</scope>
    <source>
        <strain evidence="1">05x7-T-G4-1.051#20</strain>
    </source>
</reference>
<dbReference type="EnsemblMetazoa" id="G34431.1">
    <property type="protein sequence ID" value="G34431.1:cds"/>
    <property type="gene ID" value="G34431"/>
</dbReference>
<protein>
    <submittedName>
        <fullName evidence="1">Uncharacterized protein</fullName>
    </submittedName>
</protein>
<name>A0A8W8MPK0_MAGGI</name>
<organism evidence="1 2">
    <name type="scientific">Magallana gigas</name>
    <name type="common">Pacific oyster</name>
    <name type="synonym">Crassostrea gigas</name>
    <dbReference type="NCBI Taxonomy" id="29159"/>
    <lineage>
        <taxon>Eukaryota</taxon>
        <taxon>Metazoa</taxon>
        <taxon>Spiralia</taxon>
        <taxon>Lophotrochozoa</taxon>
        <taxon>Mollusca</taxon>
        <taxon>Bivalvia</taxon>
        <taxon>Autobranchia</taxon>
        <taxon>Pteriomorphia</taxon>
        <taxon>Ostreida</taxon>
        <taxon>Ostreoidea</taxon>
        <taxon>Ostreidae</taxon>
        <taxon>Magallana</taxon>
    </lineage>
</organism>
<evidence type="ECO:0000313" key="2">
    <source>
        <dbReference type="Proteomes" id="UP000005408"/>
    </source>
</evidence>
<proteinExistence type="predicted"/>
<evidence type="ECO:0000313" key="1">
    <source>
        <dbReference type="EnsemblMetazoa" id="G34431.1:cds"/>
    </source>
</evidence>